<proteinExistence type="predicted"/>
<dbReference type="NCBIfam" id="NF001911">
    <property type="entry name" value="PRK00685.1"/>
    <property type="match status" value="1"/>
</dbReference>
<dbReference type="EMBL" id="CAMPGE010020467">
    <property type="protein sequence ID" value="CAI2378708.1"/>
    <property type="molecule type" value="Genomic_DNA"/>
</dbReference>
<organism evidence="2 3">
    <name type="scientific">Euplotes crassus</name>
    <dbReference type="NCBI Taxonomy" id="5936"/>
    <lineage>
        <taxon>Eukaryota</taxon>
        <taxon>Sar</taxon>
        <taxon>Alveolata</taxon>
        <taxon>Ciliophora</taxon>
        <taxon>Intramacronucleata</taxon>
        <taxon>Spirotrichea</taxon>
        <taxon>Hypotrichia</taxon>
        <taxon>Euplotida</taxon>
        <taxon>Euplotidae</taxon>
        <taxon>Moneuplotes</taxon>
    </lineage>
</organism>
<feature type="domain" description="Metallo-beta-lactamase" evidence="1">
    <location>
        <begin position="25"/>
        <end position="212"/>
    </location>
</feature>
<evidence type="ECO:0000313" key="3">
    <source>
        <dbReference type="Proteomes" id="UP001295684"/>
    </source>
</evidence>
<reference evidence="2" key="1">
    <citation type="submission" date="2023-07" db="EMBL/GenBank/DDBJ databases">
        <authorList>
            <consortium name="AG Swart"/>
            <person name="Singh M."/>
            <person name="Singh A."/>
            <person name="Seah K."/>
            <person name="Emmerich C."/>
        </authorList>
    </citation>
    <scope>NUCLEOTIDE SEQUENCE</scope>
    <source>
        <strain evidence="2">DP1</strain>
    </source>
</reference>
<keyword evidence="3" id="KW-1185">Reference proteome</keyword>
<dbReference type="PANTHER" id="PTHR43546">
    <property type="entry name" value="UPF0173 METAL-DEPENDENT HYDROLASE MJ1163-RELATED"/>
    <property type="match status" value="1"/>
</dbReference>
<sequence>MKIQWLGHAGFKIQFADPDDASVTRTIFVDTWPDCPTFPESAKDQLSDADLILVTHGHFDHSSGAPALFKNAKEAGKDPKIAVIFELSKYFTKHHEIPEEGITGMNKGCPVDFGFCQITMVSADHSSGCFDPTGDVCYGGEAAGYVIEADGKKIYHAGDTNVFTDMSIISELYEPEYALIPVGGHFTMGPREAAFALCKFLTSIKFVIPMHFGTFPLLKGTPESTQEHFETFKEKYSRDDVKWLNPFDYKEGLTEL</sequence>
<dbReference type="Proteomes" id="UP001295684">
    <property type="component" value="Unassembled WGS sequence"/>
</dbReference>
<comment type="caution">
    <text evidence="2">The sequence shown here is derived from an EMBL/GenBank/DDBJ whole genome shotgun (WGS) entry which is preliminary data.</text>
</comment>
<protein>
    <recommendedName>
        <fullName evidence="1">Metallo-beta-lactamase domain-containing protein</fullName>
    </recommendedName>
</protein>
<name>A0AAD1XTM6_EUPCR</name>
<dbReference type="Pfam" id="PF12706">
    <property type="entry name" value="Lactamase_B_2"/>
    <property type="match status" value="1"/>
</dbReference>
<accession>A0AAD1XTM6</accession>
<gene>
    <name evidence="2" type="ORF">ECRASSUSDP1_LOCUS20107</name>
</gene>
<dbReference type="InterPro" id="IPR001279">
    <property type="entry name" value="Metallo-B-lactamas"/>
</dbReference>
<dbReference type="AlphaFoldDB" id="A0AAD1XTM6"/>
<dbReference type="PANTHER" id="PTHR43546:SF3">
    <property type="entry name" value="UPF0173 METAL-DEPENDENT HYDROLASE MJ1163"/>
    <property type="match status" value="1"/>
</dbReference>
<dbReference type="InterPro" id="IPR036866">
    <property type="entry name" value="RibonucZ/Hydroxyglut_hydro"/>
</dbReference>
<dbReference type="Gene3D" id="3.60.15.10">
    <property type="entry name" value="Ribonuclease Z/Hydroxyacylglutathione hydrolase-like"/>
    <property type="match status" value="1"/>
</dbReference>
<dbReference type="InterPro" id="IPR050114">
    <property type="entry name" value="UPF0173_UPF0282_UlaG_hydrolase"/>
</dbReference>
<evidence type="ECO:0000313" key="2">
    <source>
        <dbReference type="EMBL" id="CAI2378708.1"/>
    </source>
</evidence>
<evidence type="ECO:0000259" key="1">
    <source>
        <dbReference type="Pfam" id="PF12706"/>
    </source>
</evidence>
<dbReference type="SUPFAM" id="SSF56281">
    <property type="entry name" value="Metallo-hydrolase/oxidoreductase"/>
    <property type="match status" value="1"/>
</dbReference>